<gene>
    <name evidence="2" type="ORF">EDD39_1139</name>
</gene>
<accession>A0A8G1UH89</accession>
<dbReference type="OrthoDB" id="9814037at2"/>
<protein>
    <submittedName>
        <fullName evidence="2">TFIIB-like protein</fullName>
    </submittedName>
</protein>
<dbReference type="Proteomes" id="UP000267408">
    <property type="component" value="Unassembled WGS sequence"/>
</dbReference>
<dbReference type="InterPro" id="IPR027392">
    <property type="entry name" value="TF_Znf"/>
</dbReference>
<dbReference type="AlphaFoldDB" id="A0A8G1UH89"/>
<dbReference type="EMBL" id="RJVJ01000001">
    <property type="protein sequence ID" value="ROR43004.1"/>
    <property type="molecule type" value="Genomic_DNA"/>
</dbReference>
<name>A0A8G1UH89_9ACTN</name>
<dbReference type="RefSeq" id="WP_100837050.1">
    <property type="nucleotide sequence ID" value="NZ_RJVJ01000001.1"/>
</dbReference>
<proteinExistence type="predicted"/>
<evidence type="ECO:0000313" key="2">
    <source>
        <dbReference type="EMBL" id="ROR43004.1"/>
    </source>
</evidence>
<evidence type="ECO:0000259" key="1">
    <source>
        <dbReference type="Pfam" id="PF13453"/>
    </source>
</evidence>
<dbReference type="Pfam" id="PF13453">
    <property type="entry name" value="Zn_ribbon_TFIIB"/>
    <property type="match status" value="1"/>
</dbReference>
<organism evidence="2 3">
    <name type="scientific">Kitasatospora cineracea</name>
    <dbReference type="NCBI Taxonomy" id="88074"/>
    <lineage>
        <taxon>Bacteria</taxon>
        <taxon>Bacillati</taxon>
        <taxon>Actinomycetota</taxon>
        <taxon>Actinomycetes</taxon>
        <taxon>Kitasatosporales</taxon>
        <taxon>Streptomycetaceae</taxon>
        <taxon>Kitasatospora</taxon>
    </lineage>
</organism>
<evidence type="ECO:0000313" key="3">
    <source>
        <dbReference type="Proteomes" id="UP000267408"/>
    </source>
</evidence>
<sequence>MTYPPAPSPRPPSCPRCTGPMAGYQRADVPVQYCERCTGVFLDLAALEQIVAVEAAARTAAPQLAHHAPHGPVPPRF</sequence>
<reference evidence="2 3" key="1">
    <citation type="submission" date="2018-11" db="EMBL/GenBank/DDBJ databases">
        <title>Sequencing the genomes of 1000 actinobacteria strains.</title>
        <authorList>
            <person name="Klenk H.-P."/>
        </authorList>
    </citation>
    <scope>NUCLEOTIDE SEQUENCE [LARGE SCALE GENOMIC DNA]</scope>
    <source>
        <strain evidence="2 3">DSM 44780</strain>
    </source>
</reference>
<comment type="caution">
    <text evidence="2">The sequence shown here is derived from an EMBL/GenBank/DDBJ whole genome shotgun (WGS) entry which is preliminary data.</text>
</comment>
<feature type="domain" description="Transcription factor zinc-finger" evidence="1">
    <location>
        <begin position="14"/>
        <end position="52"/>
    </location>
</feature>